<dbReference type="InterPro" id="IPR016169">
    <property type="entry name" value="FAD-bd_PCMH_sub2"/>
</dbReference>
<dbReference type="AlphaFoldDB" id="A0AAJ0BM97"/>
<dbReference type="EMBL" id="MU839829">
    <property type="protein sequence ID" value="KAK1758511.1"/>
    <property type="molecule type" value="Genomic_DNA"/>
</dbReference>
<dbReference type="PROSITE" id="PS51387">
    <property type="entry name" value="FAD_PCMH"/>
    <property type="match status" value="1"/>
</dbReference>
<evidence type="ECO:0000256" key="1">
    <source>
        <dbReference type="ARBA" id="ARBA00005466"/>
    </source>
</evidence>
<keyword evidence="3" id="KW-0732">Signal</keyword>
<dbReference type="Pfam" id="PF01565">
    <property type="entry name" value="FAD_binding_4"/>
    <property type="match status" value="1"/>
</dbReference>
<dbReference type="InterPro" id="IPR036318">
    <property type="entry name" value="FAD-bd_PCMH-like_sf"/>
</dbReference>
<dbReference type="Proteomes" id="UP001239445">
    <property type="component" value="Unassembled WGS sequence"/>
</dbReference>
<dbReference type="GO" id="GO:0016491">
    <property type="term" value="F:oxidoreductase activity"/>
    <property type="evidence" value="ECO:0007669"/>
    <property type="project" value="UniProtKB-KW"/>
</dbReference>
<dbReference type="InterPro" id="IPR016166">
    <property type="entry name" value="FAD-bd_PCMH"/>
</dbReference>
<dbReference type="InterPro" id="IPR006094">
    <property type="entry name" value="Oxid_FAD_bind_N"/>
</dbReference>
<feature type="signal peptide" evidence="3">
    <location>
        <begin position="1"/>
        <end position="22"/>
    </location>
</feature>
<organism evidence="5 6">
    <name type="scientific">Echria macrotheca</name>
    <dbReference type="NCBI Taxonomy" id="438768"/>
    <lineage>
        <taxon>Eukaryota</taxon>
        <taxon>Fungi</taxon>
        <taxon>Dikarya</taxon>
        <taxon>Ascomycota</taxon>
        <taxon>Pezizomycotina</taxon>
        <taxon>Sordariomycetes</taxon>
        <taxon>Sordariomycetidae</taxon>
        <taxon>Sordariales</taxon>
        <taxon>Schizotheciaceae</taxon>
        <taxon>Echria</taxon>
    </lineage>
</organism>
<dbReference type="PANTHER" id="PTHR13878">
    <property type="entry name" value="GULONOLACTONE OXIDASE"/>
    <property type="match status" value="1"/>
</dbReference>
<dbReference type="GO" id="GO:0071949">
    <property type="term" value="F:FAD binding"/>
    <property type="evidence" value="ECO:0007669"/>
    <property type="project" value="InterPro"/>
</dbReference>
<name>A0AAJ0BM97_9PEZI</name>
<dbReference type="PANTHER" id="PTHR13878:SF91">
    <property type="entry name" value="FAD BINDING DOMAIN PROTEIN (AFU_ORTHOLOGUE AFUA_6G12070)-RELATED"/>
    <property type="match status" value="1"/>
</dbReference>
<reference evidence="5" key="1">
    <citation type="submission" date="2023-06" db="EMBL/GenBank/DDBJ databases">
        <title>Genome-scale phylogeny and comparative genomics of the fungal order Sordariales.</title>
        <authorList>
            <consortium name="Lawrence Berkeley National Laboratory"/>
            <person name="Hensen N."/>
            <person name="Bonometti L."/>
            <person name="Westerberg I."/>
            <person name="Brannstrom I.O."/>
            <person name="Guillou S."/>
            <person name="Cros-Aarteil S."/>
            <person name="Calhoun S."/>
            <person name="Haridas S."/>
            <person name="Kuo A."/>
            <person name="Mondo S."/>
            <person name="Pangilinan J."/>
            <person name="Riley R."/>
            <person name="Labutti K."/>
            <person name="Andreopoulos B."/>
            <person name="Lipzen A."/>
            <person name="Chen C."/>
            <person name="Yanf M."/>
            <person name="Daum C."/>
            <person name="Ng V."/>
            <person name="Clum A."/>
            <person name="Steindorff A."/>
            <person name="Ohm R."/>
            <person name="Martin F."/>
            <person name="Silar P."/>
            <person name="Natvig D."/>
            <person name="Lalanne C."/>
            <person name="Gautier V."/>
            <person name="Ament-Velasquez S.L."/>
            <person name="Kruys A."/>
            <person name="Hutchinson M.I."/>
            <person name="Powell A.J."/>
            <person name="Barry K."/>
            <person name="Miller A.N."/>
            <person name="Grigoriev I.V."/>
            <person name="Debuchy R."/>
            <person name="Gladieux P."/>
            <person name="Thoren M.H."/>
            <person name="Johannesson H."/>
        </authorList>
    </citation>
    <scope>NUCLEOTIDE SEQUENCE</scope>
    <source>
        <strain evidence="5">PSN4</strain>
    </source>
</reference>
<evidence type="ECO:0000256" key="2">
    <source>
        <dbReference type="ARBA" id="ARBA00023002"/>
    </source>
</evidence>
<gene>
    <name evidence="5" type="ORF">QBC47DRAFT_143717</name>
</gene>
<sequence length="595" mass="63598">MSPPNLLSTVLLFLLSTVVSVGKETPSPTPKCKAIPGTPAWPSAAAWTHLNESTGGRLLQPSPPGAVCHPGQPTYNASECAAVVAAGGGGWATYEFHSADPVSVDWNQWANDTCLPGEAYPCSPRGYPVFVVNASTAAHVQAGLQFARKNNIRVIVKSSGHDYLGRSVAPFSLSIWVHHLKSTPKTHTSFRPSGCNVEINSTAVTVAAGTQMEELYSFLDKLNQTTIGGGGKTVSLGGYLTGGGHGLLSPTHGLAADNVLEMEVVTPTGKIVIANECTNTDLFFAMRGGGGSTFGILTSTTLLTFPTPHLTSTITALYTPNLSSPNLFPMLAYILSQLPSLSDAGVSGYASFFTNMTSPLSSDPTPLAGIGLSLVLQDSPPSSLSNLLNPILEHINTTYPEEFAVVQIPADYDSFYGWYQVNYDQSSAGRDMVVGSRLLGREHVVDTSKVAEALREMALGGSGSGIMHVVAGRGVREAVPRGEGGDAVCPAWRRAYVHIANSVSWEPLNATARTEAMSRLNKSLRGVRELAPDMGAYMNEANPEEPNWQTQFWGSNYNKLLRIKRSIDPEDVLWCNPCVGNERWKENEDGQLCRV</sequence>
<dbReference type="Pfam" id="PF08031">
    <property type="entry name" value="BBE"/>
    <property type="match status" value="1"/>
</dbReference>
<accession>A0AAJ0BM97</accession>
<feature type="domain" description="FAD-binding PCMH-type" evidence="4">
    <location>
        <begin position="124"/>
        <end position="307"/>
    </location>
</feature>
<keyword evidence="2" id="KW-0560">Oxidoreductase</keyword>
<keyword evidence="6" id="KW-1185">Reference proteome</keyword>
<protein>
    <recommendedName>
        <fullName evidence="4">FAD-binding PCMH-type domain-containing protein</fullName>
    </recommendedName>
</protein>
<dbReference type="SUPFAM" id="SSF56176">
    <property type="entry name" value="FAD-binding/transporter-associated domain-like"/>
    <property type="match status" value="1"/>
</dbReference>
<evidence type="ECO:0000313" key="6">
    <source>
        <dbReference type="Proteomes" id="UP001239445"/>
    </source>
</evidence>
<evidence type="ECO:0000313" key="5">
    <source>
        <dbReference type="EMBL" id="KAK1758511.1"/>
    </source>
</evidence>
<evidence type="ECO:0000259" key="4">
    <source>
        <dbReference type="PROSITE" id="PS51387"/>
    </source>
</evidence>
<dbReference type="InterPro" id="IPR050432">
    <property type="entry name" value="FAD-linked_Oxidoreductases_BP"/>
</dbReference>
<comment type="caution">
    <text evidence="5">The sequence shown here is derived from an EMBL/GenBank/DDBJ whole genome shotgun (WGS) entry which is preliminary data.</text>
</comment>
<comment type="similarity">
    <text evidence="1">Belongs to the oxygen-dependent FAD-linked oxidoreductase family.</text>
</comment>
<feature type="chain" id="PRO_5042476601" description="FAD-binding PCMH-type domain-containing protein" evidence="3">
    <location>
        <begin position="23"/>
        <end position="595"/>
    </location>
</feature>
<evidence type="ECO:0000256" key="3">
    <source>
        <dbReference type="SAM" id="SignalP"/>
    </source>
</evidence>
<dbReference type="InterPro" id="IPR012951">
    <property type="entry name" value="BBE"/>
</dbReference>
<dbReference type="Gene3D" id="3.30.465.10">
    <property type="match status" value="2"/>
</dbReference>
<proteinExistence type="inferred from homology"/>